<dbReference type="EMBL" id="LNUW01000001">
    <property type="protein sequence ID" value="KXG87987.1"/>
    <property type="molecule type" value="Genomic_DNA"/>
</dbReference>
<dbReference type="STRING" id="2052828.ATO67_16445"/>
<name>A0A135P978_9HYPH</name>
<dbReference type="Proteomes" id="UP000070498">
    <property type="component" value="Unassembled WGS sequence"/>
</dbReference>
<comment type="caution">
    <text evidence="1">The sequence shown here is derived from an EMBL/GenBank/DDBJ whole genome shotgun (WGS) entry which is preliminary data.</text>
</comment>
<keyword evidence="2" id="KW-1185">Reference proteome</keyword>
<reference evidence="1 2" key="1">
    <citation type="submission" date="2015-11" db="EMBL/GenBank/DDBJ databases">
        <title>Draft genome sequence of Agrobacterium sp. R89-1.</title>
        <authorList>
            <person name="Zahradnik J."/>
            <person name="Kyslikova E."/>
            <person name="Palyzova A."/>
            <person name="Kyslik P."/>
        </authorList>
    </citation>
    <scope>NUCLEOTIDE SEQUENCE [LARGE SCALE GENOMIC DNA]</scope>
    <source>
        <strain evidence="1 2">R89-1</strain>
    </source>
</reference>
<evidence type="ECO:0000313" key="1">
    <source>
        <dbReference type="EMBL" id="KXG87987.1"/>
    </source>
</evidence>
<protein>
    <recommendedName>
        <fullName evidence="3">Transposase</fullName>
    </recommendedName>
</protein>
<proteinExistence type="predicted"/>
<sequence>MAMLVWIVREQISLVDAQYAQKTPTDAVMTHRRTDIKSVRRQKARTICDIFAKFCRFLFSMDGRVIDGGCRVPPVKKNIPVIQKICVSVAEIW</sequence>
<accession>A0A135P978</accession>
<organism evidence="1 2">
    <name type="scientific">Agrobacterium bohemicum</name>
    <dbReference type="NCBI Taxonomy" id="2052828"/>
    <lineage>
        <taxon>Bacteria</taxon>
        <taxon>Pseudomonadati</taxon>
        <taxon>Pseudomonadota</taxon>
        <taxon>Alphaproteobacteria</taxon>
        <taxon>Hyphomicrobiales</taxon>
        <taxon>Rhizobiaceae</taxon>
        <taxon>Rhizobium/Agrobacterium group</taxon>
        <taxon>Agrobacterium</taxon>
    </lineage>
</organism>
<evidence type="ECO:0000313" key="2">
    <source>
        <dbReference type="Proteomes" id="UP000070498"/>
    </source>
</evidence>
<dbReference type="AlphaFoldDB" id="A0A135P978"/>
<evidence type="ECO:0008006" key="3">
    <source>
        <dbReference type="Google" id="ProtNLM"/>
    </source>
</evidence>
<gene>
    <name evidence="1" type="ORF">ATO67_16445</name>
</gene>